<dbReference type="Proteomes" id="UP000027002">
    <property type="component" value="Chromosome 1"/>
</dbReference>
<evidence type="ECO:0000313" key="4">
    <source>
        <dbReference type="Proteomes" id="UP000027002"/>
    </source>
</evidence>
<dbReference type="PANTHER" id="PTHR10039">
    <property type="entry name" value="AMELOGENIN"/>
    <property type="match status" value="1"/>
</dbReference>
<evidence type="ECO:0000259" key="2">
    <source>
        <dbReference type="Pfam" id="PF24883"/>
    </source>
</evidence>
<dbReference type="EMBL" id="CP072753">
    <property type="protein sequence ID" value="QUC16826.1"/>
    <property type="molecule type" value="Genomic_DNA"/>
</dbReference>
<evidence type="ECO:0000313" key="3">
    <source>
        <dbReference type="EMBL" id="QUC16826.1"/>
    </source>
</evidence>
<dbReference type="InterPro" id="IPR056884">
    <property type="entry name" value="NPHP3-like_N"/>
</dbReference>
<dbReference type="PANTHER" id="PTHR10039:SF14">
    <property type="entry name" value="NACHT DOMAIN-CONTAINING PROTEIN"/>
    <property type="match status" value="1"/>
</dbReference>
<gene>
    <name evidence="3" type="ORF">UV8b_01067</name>
</gene>
<organism evidence="3 4">
    <name type="scientific">Ustilaginoidea virens</name>
    <name type="common">Rice false smut fungus</name>
    <name type="synonym">Villosiclava virens</name>
    <dbReference type="NCBI Taxonomy" id="1159556"/>
    <lineage>
        <taxon>Eukaryota</taxon>
        <taxon>Fungi</taxon>
        <taxon>Dikarya</taxon>
        <taxon>Ascomycota</taxon>
        <taxon>Pezizomycotina</taxon>
        <taxon>Sordariomycetes</taxon>
        <taxon>Hypocreomycetidae</taxon>
        <taxon>Hypocreales</taxon>
        <taxon>Clavicipitaceae</taxon>
        <taxon>Ustilaginoidea</taxon>
    </lineage>
</organism>
<accession>A0A8E5HJW9</accession>
<protein>
    <recommendedName>
        <fullName evidence="2">Nephrocystin 3-like N-terminal domain-containing protein</fullName>
    </recommendedName>
</protein>
<dbReference type="AlphaFoldDB" id="A0A8E5HJW9"/>
<dbReference type="GeneID" id="66061845"/>
<feature type="domain" description="Nephrocystin 3-like N-terminal" evidence="2">
    <location>
        <begin position="1"/>
        <end position="130"/>
    </location>
</feature>
<keyword evidence="4" id="KW-1185">Reference proteome</keyword>
<dbReference type="OrthoDB" id="538223at2759"/>
<dbReference type="Pfam" id="PF24883">
    <property type="entry name" value="NPHP3_N"/>
    <property type="match status" value="1"/>
</dbReference>
<keyword evidence="1" id="KW-0677">Repeat</keyword>
<evidence type="ECO:0000256" key="1">
    <source>
        <dbReference type="ARBA" id="ARBA00022737"/>
    </source>
</evidence>
<sequence>MLIAGIINKWKESPNPLSFFFCEGSTKGGNASSYNAVLRGLLFELLKKRPALLSEIRPEYEMKKEKAFEDVNRGELMKDLLKKLLQDSSLQNTVLVVDALDECSTDRRSLTELIADISSSCTAKWIVSSRDWLEIKGSLKKAQGLVTLDLDLEKESIPAAVKVFIDLKVKELAKDKWNNNQELTKKVTEHMYSNADDTFLWVALVCKGLADPVLRPRDLENELRYSPRGLDNLYEAMLQRVQESSKESSKESREIRQRKQTLATACVAFRPLSFAEMGVLIETMEKYSESDVEDAVKCCGCFFICRDGYVSFFHQSAKDIILKQLNEFWLPGGAQQQHLKIFSRSDELLKGRLKQDIYNLNR</sequence>
<proteinExistence type="predicted"/>
<dbReference type="RefSeq" id="XP_042994499.1">
    <property type="nucleotide sequence ID" value="XM_043138565.1"/>
</dbReference>
<reference evidence="3" key="1">
    <citation type="submission" date="2020-03" db="EMBL/GenBank/DDBJ databases">
        <title>A mixture of massive structural variations and highly conserved coding sequences in Ustilaginoidea virens genome.</title>
        <authorList>
            <person name="Zhang K."/>
            <person name="Zhao Z."/>
            <person name="Zhang Z."/>
            <person name="Li Y."/>
            <person name="Hsiang T."/>
            <person name="Sun W."/>
        </authorList>
    </citation>
    <scope>NUCLEOTIDE SEQUENCE</scope>
    <source>
        <strain evidence="3">UV-8b</strain>
    </source>
</reference>
<dbReference type="KEGG" id="uvi:66061845"/>
<name>A0A8E5HJW9_USTVR</name>